<feature type="compositionally biased region" description="Basic and acidic residues" evidence="1">
    <location>
        <begin position="804"/>
        <end position="817"/>
    </location>
</feature>
<feature type="compositionally biased region" description="Polar residues" evidence="1">
    <location>
        <begin position="790"/>
        <end position="803"/>
    </location>
</feature>
<proteinExistence type="predicted"/>
<feature type="region of interest" description="Disordered" evidence="1">
    <location>
        <begin position="667"/>
        <end position="713"/>
    </location>
</feature>
<feature type="region of interest" description="Disordered" evidence="1">
    <location>
        <begin position="299"/>
        <end position="325"/>
    </location>
</feature>
<sequence>MDKPMSGSESGATTAYNTVFIDTNLDTHLAMIVSDSETVSDLKKKIVEEHPLCFPSIGEIKVHALKVKRRGFFYYLSDSMSVRSAFEGVSKSWFLSVDASSVKGQNEIMPSCKPDSRNLAACFDIANNNSSADVVDLLPDGPSRRLPNINDSLLRQVADKHHEKQNLTAEQFCSGNSSDEMPTSGNSSDEVPKVLQKKVERLGYNNFEDLLCPTSNRSVPQLQDKFDVLGREFEDPRTYTAPKDGSTVKKKHKAKKRNEDAGQDCAAKENDLLVLESVDNASKLDNIVLENSFRSPRRDVSYNMNGENQHVGSSKTNNESGTGMDTTSLLCTEIQVRQKHIECENDKPENGVISKHKFKSPEESPESGPTAKKKHKTKKTSDNDIPLTAHEASISDTVKRTFRQQEMTTSSYSLSEKLGSGIAISDNIELLEDNLKLTGTASSRKRKRKEQTSNPDQVVGAISLEKDEETNKIPCSAENDISNTGVGKVGRQSEAADLEAGPVKDKNVLVDQCANRAEDHPYPMIQEVNNLQENRVSSRENQTFAGEDGTADLRKSSRKKRKSSKTQCPDVGVSMPLETGHVKGSVNDVSPTKLPKSVNDNEMGNISAGNGESPNEEAGLEVMPVKNKTILMNQQASHVKGHASPTDDRLNNLQENMVSGHENQTVAAEDGTINPRKSSKKKKMSRKTQDPDVVTSAPINENNISSSGVSIGERKNEAADLEAVPVKDMNILVDQQANHAKGHPSPMVLQELNNLCESSVVGPENLLVSVEDKTVEAGRPSRKRKKSRKTQGSDVETSITSGTEHLRESNTDIVNRESKNYTADVDAVPVKDMNMAVNQHAIHLVEDHSYQQESNNPQESRVTGLEDLNVAAEAGKFSRKKKKSRKTQGPDEETSLASGTEHHRESNTGIDNGESKNYAVDVDAMLVKDMNMVVDQHANYVEDHSSLQEPNNLPKSRVPGPENLSVAVEDETMEAGTSSRKRKKSRKTQGPDAETSVASGTEHSRESLGDVSPTEPPISTNGENLSDKAEKGGLTELKEASKIKTVSASPADDKGADEVIQDVLESLQQCNKDMVNQDMDKKSKKKTKKKESSTLVKNIETKGKDDLDHYNPKASTDSVTDMNPLAESSKENKVVNTTSMNKLNRSKKSKKNAGVEGNWEVHDGNKSINAVCEDERIEKRHQHEAIAYSEKLACIVTDKKAVDDKANGPGLQSTGSSSDIYHSVKSSENHISGGNAQVVSYEPIQNQRSSSKNVNESDSLMLKSNKKLPSISGNGEKLMKSNESQKLNTPQEAQTPTLTNCSSRIKTKLKFAASTSGSESSKIVIPQNRSGNAHQSHLPVRKAQRNDIGDVVDSSEPKRGLIVTSGTIDERVNKSRSTVAVRKAARNNNGVVVNGSDQKRSLLAASGTIFKDDGKETSDDEDKTDNSDSSIRTPNRSSSSGSSDSDADSSLSDHGSYSSKGEGDGGRKKKKSIRPSSPKSLSLEAILRSSSRYKKAKLTFSQPQYDDIDSQPDEFVPDSQPK</sequence>
<feature type="region of interest" description="Disordered" evidence="1">
    <location>
        <begin position="441"/>
        <end position="464"/>
    </location>
</feature>
<feature type="region of interest" description="Disordered" evidence="1">
    <location>
        <begin position="237"/>
        <end position="262"/>
    </location>
</feature>
<feature type="compositionally biased region" description="Low complexity" evidence="1">
    <location>
        <begin position="1427"/>
        <end position="1460"/>
    </location>
</feature>
<accession>A0AAV5M4E5</accession>
<protein>
    <submittedName>
        <fullName evidence="2">Uncharacterized protein</fullName>
    </submittedName>
</protein>
<feature type="compositionally biased region" description="Polar residues" evidence="1">
    <location>
        <begin position="168"/>
        <end position="189"/>
    </location>
</feature>
<feature type="region of interest" description="Disordered" evidence="1">
    <location>
        <begin position="342"/>
        <end position="389"/>
    </location>
</feature>
<feature type="compositionally biased region" description="Low complexity" evidence="1">
    <location>
        <begin position="1474"/>
        <end position="1483"/>
    </location>
</feature>
<feature type="compositionally biased region" description="Polar residues" evidence="1">
    <location>
        <begin position="1313"/>
        <end position="1335"/>
    </location>
</feature>
<feature type="compositionally biased region" description="Basic residues" evidence="1">
    <location>
        <begin position="780"/>
        <end position="789"/>
    </location>
</feature>
<reference evidence="2 3" key="1">
    <citation type="journal article" date="2021" name="Commun. Biol.">
        <title>The genome of Shorea leprosula (Dipterocarpaceae) highlights the ecological relevance of drought in aseasonal tropical rainforests.</title>
        <authorList>
            <person name="Ng K.K.S."/>
            <person name="Kobayashi M.J."/>
            <person name="Fawcett J.A."/>
            <person name="Hatakeyama M."/>
            <person name="Paape T."/>
            <person name="Ng C.H."/>
            <person name="Ang C.C."/>
            <person name="Tnah L.H."/>
            <person name="Lee C.T."/>
            <person name="Nishiyama T."/>
            <person name="Sese J."/>
            <person name="O'Brien M.J."/>
            <person name="Copetti D."/>
            <person name="Mohd Noor M.I."/>
            <person name="Ong R.C."/>
            <person name="Putra M."/>
            <person name="Sireger I.Z."/>
            <person name="Indrioko S."/>
            <person name="Kosugi Y."/>
            <person name="Izuno A."/>
            <person name="Isagi Y."/>
            <person name="Lee S.L."/>
            <person name="Shimizu K.K."/>
        </authorList>
    </citation>
    <scope>NUCLEOTIDE SEQUENCE [LARGE SCALE GENOMIC DNA]</scope>
    <source>
        <strain evidence="2">214</strain>
    </source>
</reference>
<feature type="region of interest" description="Disordered" evidence="1">
    <location>
        <begin position="1201"/>
        <end position="1299"/>
    </location>
</feature>
<keyword evidence="3" id="KW-1185">Reference proteome</keyword>
<name>A0AAV5M4E5_9ROSI</name>
<feature type="compositionally biased region" description="Polar residues" evidence="1">
    <location>
        <begin position="598"/>
        <end position="613"/>
    </location>
</feature>
<dbReference type="EMBL" id="BPVZ01000169">
    <property type="protein sequence ID" value="GKV43522.1"/>
    <property type="molecule type" value="Genomic_DNA"/>
</dbReference>
<feature type="compositionally biased region" description="Basic and acidic residues" evidence="1">
    <location>
        <begin position="1099"/>
        <end position="1111"/>
    </location>
</feature>
<feature type="compositionally biased region" description="Low complexity" evidence="1">
    <location>
        <begin position="1379"/>
        <end position="1395"/>
    </location>
</feature>
<feature type="region of interest" description="Disordered" evidence="1">
    <location>
        <begin position="943"/>
        <end position="1057"/>
    </location>
</feature>
<evidence type="ECO:0000313" key="3">
    <source>
        <dbReference type="Proteomes" id="UP001054252"/>
    </source>
</evidence>
<feature type="region of interest" description="Disordered" evidence="1">
    <location>
        <begin position="1312"/>
        <end position="1485"/>
    </location>
</feature>
<feature type="compositionally biased region" description="Basic and acidic residues" evidence="1">
    <location>
        <begin position="1025"/>
        <end position="1042"/>
    </location>
</feature>
<gene>
    <name evidence="2" type="ORF">SLEP1_g50804</name>
</gene>
<organism evidence="2 3">
    <name type="scientific">Rubroshorea leprosula</name>
    <dbReference type="NCBI Taxonomy" id="152421"/>
    <lineage>
        <taxon>Eukaryota</taxon>
        <taxon>Viridiplantae</taxon>
        <taxon>Streptophyta</taxon>
        <taxon>Embryophyta</taxon>
        <taxon>Tracheophyta</taxon>
        <taxon>Spermatophyta</taxon>
        <taxon>Magnoliopsida</taxon>
        <taxon>eudicotyledons</taxon>
        <taxon>Gunneridae</taxon>
        <taxon>Pentapetalae</taxon>
        <taxon>rosids</taxon>
        <taxon>malvids</taxon>
        <taxon>Malvales</taxon>
        <taxon>Dipterocarpaceae</taxon>
        <taxon>Rubroshorea</taxon>
    </lineage>
</organism>
<feature type="compositionally biased region" description="Basic residues" evidence="1">
    <location>
        <begin position="877"/>
        <end position="886"/>
    </location>
</feature>
<evidence type="ECO:0000256" key="1">
    <source>
        <dbReference type="SAM" id="MobiDB-lite"/>
    </source>
</evidence>
<comment type="caution">
    <text evidence="2">The sequence shown here is derived from an EMBL/GenBank/DDBJ whole genome shotgun (WGS) entry which is preliminary data.</text>
</comment>
<feature type="compositionally biased region" description="Basic residues" evidence="1">
    <location>
        <begin position="677"/>
        <end position="686"/>
    </location>
</feature>
<dbReference type="Proteomes" id="UP001054252">
    <property type="component" value="Unassembled WGS sequence"/>
</dbReference>
<feature type="region of interest" description="Disordered" evidence="1">
    <location>
        <begin position="772"/>
        <end position="817"/>
    </location>
</feature>
<feature type="compositionally biased region" description="Polar residues" evidence="1">
    <location>
        <begin position="1281"/>
        <end position="1299"/>
    </location>
</feature>
<feature type="region of interest" description="Disordered" evidence="1">
    <location>
        <begin position="1075"/>
        <end position="1161"/>
    </location>
</feature>
<evidence type="ECO:0000313" key="2">
    <source>
        <dbReference type="EMBL" id="GKV43522.1"/>
    </source>
</evidence>
<feature type="region of interest" description="Disordered" evidence="1">
    <location>
        <begin position="1498"/>
        <end position="1522"/>
    </location>
</feature>
<feature type="compositionally biased region" description="Polar residues" evidence="1">
    <location>
        <begin position="1210"/>
        <end position="1258"/>
    </location>
</feature>
<feature type="compositionally biased region" description="Polar residues" evidence="1">
    <location>
        <begin position="533"/>
        <end position="544"/>
    </location>
</feature>
<feature type="region of interest" description="Disordered" evidence="1">
    <location>
        <begin position="873"/>
        <end position="915"/>
    </location>
</feature>
<feature type="region of interest" description="Disordered" evidence="1">
    <location>
        <begin position="533"/>
        <end position="618"/>
    </location>
</feature>
<feature type="region of interest" description="Disordered" evidence="1">
    <location>
        <begin position="168"/>
        <end position="190"/>
    </location>
</feature>
<feature type="compositionally biased region" description="Polar residues" evidence="1">
    <location>
        <begin position="697"/>
        <end position="709"/>
    </location>
</feature>
<feature type="compositionally biased region" description="Acidic residues" evidence="1">
    <location>
        <begin position="1506"/>
        <end position="1516"/>
    </location>
</feature>
<feature type="compositionally biased region" description="Polar residues" evidence="1">
    <location>
        <begin position="302"/>
        <end position="325"/>
    </location>
</feature>